<protein>
    <submittedName>
        <fullName evidence="7">Carbohydrate-binding module family 20 protein</fullName>
    </submittedName>
</protein>
<keyword evidence="2" id="KW-0325">Glycoprotein</keyword>
<keyword evidence="4" id="KW-0624">Polysaccharide degradation</keyword>
<feature type="domain" description="CBM20" evidence="6">
    <location>
        <begin position="196"/>
        <end position="305"/>
    </location>
</feature>
<feature type="chain" id="PRO_5040349119" evidence="5">
    <location>
        <begin position="17"/>
        <end position="309"/>
    </location>
</feature>
<dbReference type="InterPro" id="IPR002044">
    <property type="entry name" value="CBM20"/>
</dbReference>
<dbReference type="InterPro" id="IPR013783">
    <property type="entry name" value="Ig-like_fold"/>
</dbReference>
<dbReference type="PANTHER" id="PTHR15048">
    <property type="entry name" value="STARCH-BINDING DOMAIN-CONTAINING PROTEIN 1"/>
    <property type="match status" value="1"/>
</dbReference>
<evidence type="ECO:0000256" key="3">
    <source>
        <dbReference type="ARBA" id="ARBA00023277"/>
    </source>
</evidence>
<evidence type="ECO:0000256" key="4">
    <source>
        <dbReference type="ARBA" id="ARBA00023326"/>
    </source>
</evidence>
<dbReference type="GO" id="GO:2001070">
    <property type="term" value="F:starch binding"/>
    <property type="evidence" value="ECO:0007669"/>
    <property type="project" value="InterPro"/>
</dbReference>
<reference evidence="7" key="1">
    <citation type="journal article" date="2020" name="Stud. Mycol.">
        <title>101 Dothideomycetes genomes: a test case for predicting lifestyles and emergence of pathogens.</title>
        <authorList>
            <person name="Haridas S."/>
            <person name="Albert R."/>
            <person name="Binder M."/>
            <person name="Bloem J."/>
            <person name="Labutti K."/>
            <person name="Salamov A."/>
            <person name="Andreopoulos B."/>
            <person name="Baker S."/>
            <person name="Barry K."/>
            <person name="Bills G."/>
            <person name="Bluhm B."/>
            <person name="Cannon C."/>
            <person name="Castanera R."/>
            <person name="Culley D."/>
            <person name="Daum C."/>
            <person name="Ezra D."/>
            <person name="Gonzalez J."/>
            <person name="Henrissat B."/>
            <person name="Kuo A."/>
            <person name="Liang C."/>
            <person name="Lipzen A."/>
            <person name="Lutzoni F."/>
            <person name="Magnuson J."/>
            <person name="Mondo S."/>
            <person name="Nolan M."/>
            <person name="Ohm R."/>
            <person name="Pangilinan J."/>
            <person name="Park H.-J."/>
            <person name="Ramirez L."/>
            <person name="Alfaro M."/>
            <person name="Sun H."/>
            <person name="Tritt A."/>
            <person name="Yoshinaga Y."/>
            <person name="Zwiers L.-H."/>
            <person name="Turgeon B."/>
            <person name="Goodwin S."/>
            <person name="Spatafora J."/>
            <person name="Crous P."/>
            <person name="Grigoriev I."/>
        </authorList>
    </citation>
    <scope>NUCLEOTIDE SEQUENCE</scope>
    <source>
        <strain evidence="7">CBS 116435</strain>
    </source>
</reference>
<evidence type="ECO:0000256" key="2">
    <source>
        <dbReference type="ARBA" id="ARBA00023180"/>
    </source>
</evidence>
<comment type="caution">
    <text evidence="7">The sequence shown here is derived from an EMBL/GenBank/DDBJ whole genome shotgun (WGS) entry which is preliminary data.</text>
</comment>
<dbReference type="InterPro" id="IPR013784">
    <property type="entry name" value="Carb-bd-like_fold"/>
</dbReference>
<dbReference type="EMBL" id="MU003766">
    <property type="protein sequence ID" value="KAF2725962.1"/>
    <property type="molecule type" value="Genomic_DNA"/>
</dbReference>
<dbReference type="Proteomes" id="UP000799441">
    <property type="component" value="Unassembled WGS sequence"/>
</dbReference>
<dbReference type="FunFam" id="2.60.40.10:FF:000552">
    <property type="entry name" value="Related to glucoamylase"/>
    <property type="match status" value="1"/>
</dbReference>
<dbReference type="PROSITE" id="PS51166">
    <property type="entry name" value="CBM20"/>
    <property type="match status" value="1"/>
</dbReference>
<dbReference type="AlphaFoldDB" id="A0A9P4QJM0"/>
<keyword evidence="3" id="KW-0119">Carbohydrate metabolism</keyword>
<evidence type="ECO:0000256" key="1">
    <source>
        <dbReference type="ARBA" id="ARBA00022729"/>
    </source>
</evidence>
<name>A0A9P4QJM0_9PEZI</name>
<dbReference type="InterPro" id="IPR034836">
    <property type="entry name" value="CBM20_glucoamylase"/>
</dbReference>
<dbReference type="SUPFAM" id="SSF49452">
    <property type="entry name" value="Starch-binding domain-like"/>
    <property type="match status" value="1"/>
</dbReference>
<dbReference type="SMART" id="SM01065">
    <property type="entry name" value="CBM_2"/>
    <property type="match status" value="1"/>
</dbReference>
<accession>A0A9P4QJM0</accession>
<dbReference type="CDD" id="cd05811">
    <property type="entry name" value="CBM20_glucoamylase"/>
    <property type="match status" value="1"/>
</dbReference>
<dbReference type="Gene3D" id="2.60.40.10">
    <property type="entry name" value="Immunoglobulins"/>
    <property type="match status" value="1"/>
</dbReference>
<proteinExistence type="predicted"/>
<dbReference type="Pfam" id="PF00686">
    <property type="entry name" value="CBM_20"/>
    <property type="match status" value="1"/>
</dbReference>
<dbReference type="GO" id="GO:0016020">
    <property type="term" value="C:membrane"/>
    <property type="evidence" value="ECO:0007669"/>
    <property type="project" value="TreeGrafter"/>
</dbReference>
<evidence type="ECO:0000313" key="7">
    <source>
        <dbReference type="EMBL" id="KAF2725962.1"/>
    </source>
</evidence>
<feature type="signal peptide" evidence="5">
    <location>
        <begin position="1"/>
        <end position="16"/>
    </location>
</feature>
<evidence type="ECO:0000256" key="5">
    <source>
        <dbReference type="SAM" id="SignalP"/>
    </source>
</evidence>
<organism evidence="7 8">
    <name type="scientific">Polychaeton citri CBS 116435</name>
    <dbReference type="NCBI Taxonomy" id="1314669"/>
    <lineage>
        <taxon>Eukaryota</taxon>
        <taxon>Fungi</taxon>
        <taxon>Dikarya</taxon>
        <taxon>Ascomycota</taxon>
        <taxon>Pezizomycotina</taxon>
        <taxon>Dothideomycetes</taxon>
        <taxon>Dothideomycetidae</taxon>
        <taxon>Capnodiales</taxon>
        <taxon>Capnodiaceae</taxon>
        <taxon>Polychaeton</taxon>
    </lineage>
</organism>
<evidence type="ECO:0000259" key="6">
    <source>
        <dbReference type="PROSITE" id="PS51166"/>
    </source>
</evidence>
<gene>
    <name evidence="7" type="ORF">K431DRAFT_280692</name>
</gene>
<keyword evidence="1 5" id="KW-0732">Signal</keyword>
<dbReference type="PANTHER" id="PTHR15048:SF0">
    <property type="entry name" value="STARCH-BINDING DOMAIN-CONTAINING PROTEIN 1"/>
    <property type="match status" value="1"/>
</dbReference>
<dbReference type="OrthoDB" id="550577at2759"/>
<sequence length="309" mass="33109">MKSVATFIAFAAAAAAQQYRPFEIDYMTTHQPNGVPSGQVNYYRIAFNVTSANGDEPVSAYCSDFWGDNSNNRLCSGSSCVPYSTEVPTGSWIDCAQNSSATADSSSGFAFQLFPYFSIGNFSVMIKQNFSEAGSQIIAQSAPYLITNTTDYYVCDILGSETSPSSHIGQHARGDCQLAANASAISIAVANASQACDHATSVNVSFPVTETTLWGETVFVTGNITELGNWDPSSSPALNADGYTSSNNEWSGGVEIPAGTAFEYKYVQQNLDGSYTWECGENRVFTVSDFTCGDETAGNDPDYFRCGNH</sequence>
<keyword evidence="8" id="KW-1185">Reference proteome</keyword>
<evidence type="ECO:0000313" key="8">
    <source>
        <dbReference type="Proteomes" id="UP000799441"/>
    </source>
</evidence>
<dbReference type="GO" id="GO:0000272">
    <property type="term" value="P:polysaccharide catabolic process"/>
    <property type="evidence" value="ECO:0007669"/>
    <property type="project" value="UniProtKB-KW"/>
</dbReference>